<keyword evidence="2" id="KW-1185">Reference proteome</keyword>
<protein>
    <submittedName>
        <fullName evidence="1">Uncharacterized protein</fullName>
    </submittedName>
</protein>
<dbReference type="Proteomes" id="UP000041625">
    <property type="component" value="Unassembled WGS sequence"/>
</dbReference>
<dbReference type="EMBL" id="CCKJ01000142">
    <property type="protein sequence ID" value="CDU10752.1"/>
    <property type="molecule type" value="Genomic_DNA"/>
</dbReference>
<accession>A0AA86WUF1</accession>
<organism evidence="1 2">
    <name type="scientific">Vibrio coralliirubri</name>
    <dbReference type="NCBI Taxonomy" id="1516159"/>
    <lineage>
        <taxon>Bacteria</taxon>
        <taxon>Pseudomonadati</taxon>
        <taxon>Pseudomonadota</taxon>
        <taxon>Gammaproteobacteria</taxon>
        <taxon>Vibrionales</taxon>
        <taxon>Vibrionaceae</taxon>
        <taxon>Vibrio</taxon>
    </lineage>
</organism>
<dbReference type="AlphaFoldDB" id="A0AA86WUF1"/>
<name>A0AA86WUF1_9VIBR</name>
<reference evidence="1 2" key="1">
    <citation type="submission" date="2014-06" db="EMBL/GenBank/DDBJ databases">
        <authorList>
            <person name="Le Roux F."/>
        </authorList>
    </citation>
    <scope>NUCLEOTIDE SEQUENCE [LARGE SCALE GENOMIC DNA]</scope>
    <source>
        <strain evidence="1 2">J2-31</strain>
    </source>
</reference>
<evidence type="ECO:0000313" key="2">
    <source>
        <dbReference type="Proteomes" id="UP000041625"/>
    </source>
</evidence>
<gene>
    <name evidence="1" type="ORF">VCR31J2_2260019</name>
</gene>
<comment type="caution">
    <text evidence="1">The sequence shown here is derived from an EMBL/GenBank/DDBJ whole genome shotgun (WGS) entry which is preliminary data.</text>
</comment>
<sequence>MINPFSIKHLLSFIKQLSMLNQCHNCTVEYKPLNHKEQYKERDTVRGKSSDLGSCFYLKVVKIPYHARASL</sequence>
<proteinExistence type="predicted"/>
<evidence type="ECO:0000313" key="1">
    <source>
        <dbReference type="EMBL" id="CDU10752.1"/>
    </source>
</evidence>